<evidence type="ECO:0000256" key="1">
    <source>
        <dbReference type="ARBA" id="ARBA00007374"/>
    </source>
</evidence>
<feature type="region of interest" description="Disordered" evidence="5">
    <location>
        <begin position="321"/>
        <end position="385"/>
    </location>
</feature>
<evidence type="ECO:0000256" key="2">
    <source>
        <dbReference type="ARBA" id="ARBA00022679"/>
    </source>
</evidence>
<sequence length="1268" mass="139252">MATAQRLVDTNRPGNDDNSDPCLDDSGGAGRSKIARQQEDDRNVGVDIGVDGGHADVDVDVHPRRPTETHQGRQQATATAHHDAIERTSSSCLDDNGSASLSVRVPPARAMTPPPQSSPSRPFDSPSTISTPSSSASPTPASYPASSSDFVAVLHQRRPTHSAHITTTQPDKQVYFAVQTPKGEKSMSLASATRDYLGGGPASSSSAIARGLLDGASQPRCSAPPVSMVHPTGLAGDAASGLDANRLAQARHPHTLHAASVSSKKPPRSDVDTDDPRHANGRRASDDKSEGSVDTAVVAEDGDESGEEKISSALFVPHQSVEDGDAASPPLGSGIASSASLASTSHTTASTRHSSREVFDSWRTNERNHDLETSDQAGPTAADLSPTFNEKLHRQMSHSDQKYAARIASLPVTPGEEPGPVFFDKTTTTSAEKPRRSMSQYSEDLAVQEPKPRDAIELIPYKHQVGGHTTLWRFSKRAVCKQLTNRENEFYEKIERYHRDLLSFLPRYIGVLNVTFHKRPRRKSTARKDDNGAAERKQVTQSELGGSSAINANGGDSAVITASSSGKHTAGRAGVENSASTPRVVSQSLQAFSNQVPTVTFIDNQHILPRHLLQPSISSADHPESSYFPSPSTATTESGVDHAEYAQNTVSGLRPTSSAAAEPVYRGNLNWPSLEARHANSWGATMVNKKLRNEVFNDAFLKQPVNVQKYEKASRRAIPRKTLQNLLRQSNSESNLSAERERRASAEAACRPSTTGGLLPPVQMLSTQSDMNTLRKNVSEEAVIDDEEDPQDVTGTSAPEAQMFGDQLRPLHRRRRYSGTGLRRRPKDVTEPRGDLKYYEGPDEAAYKADHEDTAATNTTNTSRSSFIFPTTMTAYQTSLASPAKASLRTGGDVSNHSTTPALTIKGPEQQKYDPHRHGLDLNEIGEATPHTSDMSAMPSSSTSLVPSPSEFRKIPRPINPKEAQRQTGSRQEYFLLMEDLTAGMKRPCIMDLKMGTRQYGVDASLKKQKSQQRKCAMTTSRELGVRICGLQVWDVGMQAYIFRDKYYGRNLKAGSEFKEVLRRFLYDGVDPASVLRHIPTLLRKLHQLETIVRRLRGYRFYAASLLVFYDGDQQHTSSDDRNNNDDNGGGDNENDDAMAYDTALDDETTDVATDTDEAAVSYEERLRQRRRVRRKDKREIDFKMADFANSVTAADLAKDRPRPPQHPADVDRGFLRGLQTLQRYFLQIQRDVRTELGLTWPLRHYDADDDNLELNLDDWDGDSDVSE</sequence>
<dbReference type="InterPro" id="IPR005522">
    <property type="entry name" value="IPK"/>
</dbReference>
<dbReference type="EMBL" id="AZHD01000014">
    <property type="protein sequence ID" value="OAA57638.1"/>
    <property type="molecule type" value="Genomic_DNA"/>
</dbReference>
<keyword evidence="3 4" id="KW-0418">Kinase</keyword>
<dbReference type="PANTHER" id="PTHR12400">
    <property type="entry name" value="INOSITOL POLYPHOSPHATE KINASE"/>
    <property type="match status" value="1"/>
</dbReference>
<evidence type="ECO:0000256" key="3">
    <source>
        <dbReference type="ARBA" id="ARBA00022777"/>
    </source>
</evidence>
<proteinExistence type="inferred from homology"/>
<dbReference type="Gene3D" id="3.30.470.160">
    <property type="entry name" value="Inositol polyphosphate kinase"/>
    <property type="match status" value="1"/>
</dbReference>
<feature type="compositionally biased region" description="Basic and acidic residues" evidence="5">
    <location>
        <begin position="909"/>
        <end position="921"/>
    </location>
</feature>
<dbReference type="OrthoDB" id="2573163at2759"/>
<dbReference type="GO" id="GO:0005634">
    <property type="term" value="C:nucleus"/>
    <property type="evidence" value="ECO:0007669"/>
    <property type="project" value="TreeGrafter"/>
</dbReference>
<dbReference type="AlphaFoldDB" id="A0A167QH55"/>
<evidence type="ECO:0000256" key="5">
    <source>
        <dbReference type="SAM" id="MobiDB-lite"/>
    </source>
</evidence>
<reference evidence="6 7" key="1">
    <citation type="journal article" date="2016" name="Genome Biol. Evol.">
        <title>Divergent and convergent evolution of fungal pathogenicity.</title>
        <authorList>
            <person name="Shang Y."/>
            <person name="Xiao G."/>
            <person name="Zheng P."/>
            <person name="Cen K."/>
            <person name="Zhan S."/>
            <person name="Wang C."/>
        </authorList>
    </citation>
    <scope>NUCLEOTIDE SEQUENCE [LARGE SCALE GENOMIC DNA]</scope>
    <source>
        <strain evidence="6 7">RCEF 264</strain>
    </source>
</reference>
<dbReference type="PANTHER" id="PTHR12400:SF21">
    <property type="entry name" value="KINASE"/>
    <property type="match status" value="1"/>
</dbReference>
<dbReference type="EC" id="2.7.-.-" evidence="4"/>
<dbReference type="Proteomes" id="UP000076874">
    <property type="component" value="Unassembled WGS sequence"/>
</dbReference>
<name>A0A167QH55_9HYPO</name>
<feature type="region of interest" description="Disordered" evidence="5">
    <location>
        <begin position="426"/>
        <end position="449"/>
    </location>
</feature>
<organism evidence="6 7">
    <name type="scientific">Niveomyces insectorum RCEF 264</name>
    <dbReference type="NCBI Taxonomy" id="1081102"/>
    <lineage>
        <taxon>Eukaryota</taxon>
        <taxon>Fungi</taxon>
        <taxon>Dikarya</taxon>
        <taxon>Ascomycota</taxon>
        <taxon>Pezizomycotina</taxon>
        <taxon>Sordariomycetes</taxon>
        <taxon>Hypocreomycetidae</taxon>
        <taxon>Hypocreales</taxon>
        <taxon>Cordycipitaceae</taxon>
        <taxon>Niveomyces</taxon>
    </lineage>
</organism>
<dbReference type="GO" id="GO:0008440">
    <property type="term" value="F:inositol-1,4,5-trisphosphate 3-kinase activity"/>
    <property type="evidence" value="ECO:0007669"/>
    <property type="project" value="TreeGrafter"/>
</dbReference>
<feature type="compositionally biased region" description="Polar residues" evidence="5">
    <location>
        <begin position="627"/>
        <end position="638"/>
    </location>
</feature>
<feature type="compositionally biased region" description="Polar residues" evidence="5">
    <location>
        <begin position="539"/>
        <end position="551"/>
    </location>
</feature>
<feature type="region of interest" description="Disordered" evidence="5">
    <location>
        <begin position="1"/>
        <end position="146"/>
    </location>
</feature>
<keyword evidence="7" id="KW-1185">Reference proteome</keyword>
<feature type="compositionally biased region" description="Basic and acidic residues" evidence="5">
    <location>
        <begin position="53"/>
        <end position="71"/>
    </location>
</feature>
<evidence type="ECO:0000313" key="6">
    <source>
        <dbReference type="EMBL" id="OAA57638.1"/>
    </source>
</evidence>
<dbReference type="GO" id="GO:0005737">
    <property type="term" value="C:cytoplasm"/>
    <property type="evidence" value="ECO:0007669"/>
    <property type="project" value="TreeGrafter"/>
</dbReference>
<dbReference type="SUPFAM" id="SSF56104">
    <property type="entry name" value="SAICAR synthase-like"/>
    <property type="match status" value="1"/>
</dbReference>
<feature type="region of interest" description="Disordered" evidence="5">
    <location>
        <begin position="781"/>
        <end position="843"/>
    </location>
</feature>
<comment type="similarity">
    <text evidence="1 4">Belongs to the inositol phosphokinase (IPK) family.</text>
</comment>
<evidence type="ECO:0000313" key="7">
    <source>
        <dbReference type="Proteomes" id="UP000076874"/>
    </source>
</evidence>
<feature type="compositionally biased region" description="Polar residues" evidence="5">
    <location>
        <begin position="893"/>
        <end position="902"/>
    </location>
</feature>
<dbReference type="InterPro" id="IPR038286">
    <property type="entry name" value="IPK_sf"/>
</dbReference>
<comment type="caution">
    <text evidence="6">The sequence shown here is derived from an EMBL/GenBank/DDBJ whole genome shotgun (WGS) entry which is preliminary data.</text>
</comment>
<evidence type="ECO:0000256" key="4">
    <source>
        <dbReference type="RuleBase" id="RU363090"/>
    </source>
</evidence>
<feature type="compositionally biased region" description="Acidic residues" evidence="5">
    <location>
        <begin position="782"/>
        <end position="791"/>
    </location>
</feature>
<dbReference type="GO" id="GO:0046854">
    <property type="term" value="P:phosphatidylinositol phosphate biosynthetic process"/>
    <property type="evidence" value="ECO:0007669"/>
    <property type="project" value="TreeGrafter"/>
</dbReference>
<feature type="compositionally biased region" description="Low complexity" evidence="5">
    <location>
        <begin position="125"/>
        <end position="146"/>
    </location>
</feature>
<dbReference type="GO" id="GO:0032958">
    <property type="term" value="P:inositol phosphate biosynthetic process"/>
    <property type="evidence" value="ECO:0007669"/>
    <property type="project" value="InterPro"/>
</dbReference>
<feature type="compositionally biased region" description="Low complexity" evidence="5">
    <location>
        <begin position="326"/>
        <end position="352"/>
    </location>
</feature>
<dbReference type="Pfam" id="PF03770">
    <property type="entry name" value="IPK"/>
    <property type="match status" value="1"/>
</dbReference>
<gene>
    <name evidence="6" type="ORF">SPI_07297</name>
</gene>
<feature type="compositionally biased region" description="Basic and acidic residues" evidence="5">
    <location>
        <begin position="354"/>
        <end position="372"/>
    </location>
</feature>
<feature type="region of interest" description="Disordered" evidence="5">
    <location>
        <begin position="255"/>
        <end position="309"/>
    </location>
</feature>
<feature type="region of interest" description="Disordered" evidence="5">
    <location>
        <begin position="1114"/>
        <end position="1138"/>
    </location>
</feature>
<feature type="compositionally biased region" description="Polar residues" evidence="5">
    <location>
        <begin position="87"/>
        <end position="101"/>
    </location>
</feature>
<protein>
    <recommendedName>
        <fullName evidence="4">Kinase</fullName>
        <ecNumber evidence="4">2.7.-.-</ecNumber>
    </recommendedName>
</protein>
<keyword evidence="2 4" id="KW-0808">Transferase</keyword>
<dbReference type="STRING" id="1081102.A0A167QH55"/>
<feature type="compositionally biased region" description="Polar residues" evidence="5">
    <location>
        <begin position="426"/>
        <end position="442"/>
    </location>
</feature>
<accession>A0A167QH55</accession>
<dbReference type="GO" id="GO:0000824">
    <property type="term" value="F:inositol-1,4,5,6-tetrakisphosphate 3-kinase activity"/>
    <property type="evidence" value="ECO:0007669"/>
    <property type="project" value="TreeGrafter"/>
</dbReference>
<feature type="region of interest" description="Disordered" evidence="5">
    <location>
        <begin position="520"/>
        <end position="581"/>
    </location>
</feature>
<feature type="region of interest" description="Disordered" evidence="5">
    <location>
        <begin position="886"/>
        <end position="956"/>
    </location>
</feature>
<feature type="region of interest" description="Disordered" evidence="5">
    <location>
        <begin position="722"/>
        <end position="763"/>
    </location>
</feature>
<feature type="compositionally biased region" description="Basic and acidic residues" evidence="5">
    <location>
        <begin position="827"/>
        <end position="843"/>
    </location>
</feature>
<feature type="compositionally biased region" description="Basic and acidic residues" evidence="5">
    <location>
        <begin position="526"/>
        <end position="538"/>
    </location>
</feature>
<feature type="compositionally biased region" description="Low complexity" evidence="5">
    <location>
        <begin position="933"/>
        <end position="950"/>
    </location>
</feature>
<feature type="region of interest" description="Disordered" evidence="5">
    <location>
        <begin position="616"/>
        <end position="638"/>
    </location>
</feature>
<feature type="compositionally biased region" description="Basic residues" evidence="5">
    <location>
        <begin position="810"/>
        <end position="826"/>
    </location>
</feature>
<feature type="compositionally biased region" description="Basic and acidic residues" evidence="5">
    <location>
        <begin position="267"/>
        <end position="291"/>
    </location>
</feature>